<evidence type="ECO:0000313" key="3">
    <source>
        <dbReference type="EMBL" id="SCM80938.1"/>
    </source>
</evidence>
<feature type="transmembrane region" description="Helical" evidence="1">
    <location>
        <begin position="6"/>
        <end position="30"/>
    </location>
</feature>
<evidence type="ECO:0000259" key="2">
    <source>
        <dbReference type="Pfam" id="PF25842"/>
    </source>
</evidence>
<keyword evidence="1" id="KW-0812">Transmembrane</keyword>
<dbReference type="AlphaFoldDB" id="A0A212LTN4"/>
<keyword evidence="1" id="KW-1133">Transmembrane helix</keyword>
<dbReference type="RefSeq" id="WP_288184119.1">
    <property type="nucleotide sequence ID" value="NZ_LT608335.1"/>
</dbReference>
<dbReference type="InterPro" id="IPR058653">
    <property type="entry name" value="NfeD2_TM"/>
</dbReference>
<evidence type="ECO:0000256" key="1">
    <source>
        <dbReference type="SAM" id="Phobius"/>
    </source>
</evidence>
<protein>
    <recommendedName>
        <fullName evidence="2">Membrane protein NfeD2 N-terminal transmembrane domain-containing protein</fullName>
    </recommendedName>
</protein>
<keyword evidence="1" id="KW-0472">Membrane</keyword>
<proteinExistence type="predicted"/>
<sequence length="179" mass="19148">MLEVYWGALSFGVIFAIITIFFGDIVGSMFDGIFDSLFPEPWSEPVILVGGLTSFGGTGVILESYTDYHANIIVILSLFAAVSLSGVAYFVYIRPMKGAENSAAFFIKELIGKQGEVIIPIPAAGYGEVLIKTVGGNTSQIAACNESLDIPAGAQVVVRAVRDGVLYVSRKEENVEELV</sequence>
<organism evidence="3">
    <name type="scientific">uncultured Sporomusa sp</name>
    <dbReference type="NCBI Taxonomy" id="307249"/>
    <lineage>
        <taxon>Bacteria</taxon>
        <taxon>Bacillati</taxon>
        <taxon>Bacillota</taxon>
        <taxon>Negativicutes</taxon>
        <taxon>Selenomonadales</taxon>
        <taxon>Sporomusaceae</taxon>
        <taxon>Sporomusa</taxon>
        <taxon>environmental samples</taxon>
    </lineage>
</organism>
<dbReference type="InterPro" id="IPR012340">
    <property type="entry name" value="NA-bd_OB-fold"/>
</dbReference>
<feature type="domain" description="Membrane protein NfeD2 N-terminal transmembrane" evidence="2">
    <location>
        <begin position="3"/>
        <end position="101"/>
    </location>
</feature>
<feature type="transmembrane region" description="Helical" evidence="1">
    <location>
        <begin position="68"/>
        <end position="92"/>
    </location>
</feature>
<accession>A0A212LTN4</accession>
<dbReference type="EMBL" id="FMJE01000003">
    <property type="protein sequence ID" value="SCM80938.1"/>
    <property type="molecule type" value="Genomic_DNA"/>
</dbReference>
<name>A0A212LTN4_9FIRM</name>
<dbReference type="Gene3D" id="2.40.50.140">
    <property type="entry name" value="Nucleic acid-binding proteins"/>
    <property type="match status" value="1"/>
</dbReference>
<dbReference type="Pfam" id="PF25842">
    <property type="entry name" value="NfeD_TM"/>
    <property type="match status" value="1"/>
</dbReference>
<reference evidence="3" key="1">
    <citation type="submission" date="2016-08" db="EMBL/GenBank/DDBJ databases">
        <authorList>
            <person name="Seilhamer J.J."/>
        </authorList>
    </citation>
    <scope>NUCLEOTIDE SEQUENCE</scope>
    <source>
        <strain evidence="3">86</strain>
    </source>
</reference>
<feature type="transmembrane region" description="Helical" evidence="1">
    <location>
        <begin position="42"/>
        <end position="62"/>
    </location>
</feature>
<gene>
    <name evidence="3" type="ORF">KL86SPO_31116</name>
</gene>